<protein>
    <recommendedName>
        <fullName evidence="8">tRNA-binding domain-containing protein</fullName>
    </recommendedName>
</protein>
<dbReference type="InterPro" id="IPR002547">
    <property type="entry name" value="tRNA-bd_dom"/>
</dbReference>
<reference evidence="9" key="1">
    <citation type="journal article" date="2020" name="J. Eukaryot. Microbiol.">
        <title>De novo Sequencing, Assembly and Annotation of the Transcriptome for the Free-Living Testate Amoeba Arcella intermedia.</title>
        <authorList>
            <person name="Ribeiro G.M."/>
            <person name="Porfirio-Sousa A.L."/>
            <person name="Maurer-Alcala X.X."/>
            <person name="Katz L.A."/>
            <person name="Lahr D.J.G."/>
        </authorList>
    </citation>
    <scope>NUCLEOTIDE SEQUENCE</scope>
</reference>
<dbReference type="SUPFAM" id="SSF50249">
    <property type="entry name" value="Nucleic acid-binding proteins"/>
    <property type="match status" value="1"/>
</dbReference>
<name>A0A6B2LFJ9_9EUKA</name>
<feature type="compositionally biased region" description="Basic and acidic residues" evidence="7">
    <location>
        <begin position="1"/>
        <end position="17"/>
    </location>
</feature>
<evidence type="ECO:0000259" key="8">
    <source>
        <dbReference type="PROSITE" id="PS50886"/>
    </source>
</evidence>
<dbReference type="PANTHER" id="PTHR11586">
    <property type="entry name" value="TRNA-AMINOACYLATION COFACTOR ARC1 FAMILY MEMBER"/>
    <property type="match status" value="1"/>
</dbReference>
<dbReference type="GO" id="GO:0006412">
    <property type="term" value="P:translation"/>
    <property type="evidence" value="ECO:0007669"/>
    <property type="project" value="UniProtKB-KW"/>
</dbReference>
<keyword evidence="2" id="KW-0963">Cytoplasm</keyword>
<dbReference type="PANTHER" id="PTHR11586:SF33">
    <property type="entry name" value="AMINOACYL TRNA SYNTHASE COMPLEX-INTERACTING MULTIFUNCTIONAL PROTEIN 1"/>
    <property type="match status" value="1"/>
</dbReference>
<dbReference type="GO" id="GO:0000049">
    <property type="term" value="F:tRNA binding"/>
    <property type="evidence" value="ECO:0007669"/>
    <property type="project" value="UniProtKB-UniRule"/>
</dbReference>
<evidence type="ECO:0000256" key="2">
    <source>
        <dbReference type="ARBA" id="ARBA00022490"/>
    </source>
</evidence>
<feature type="compositionally biased region" description="Basic and acidic residues" evidence="7">
    <location>
        <begin position="46"/>
        <end position="55"/>
    </location>
</feature>
<dbReference type="Pfam" id="PF01588">
    <property type="entry name" value="tRNA_bind"/>
    <property type="match status" value="1"/>
</dbReference>
<dbReference type="CDD" id="cd02799">
    <property type="entry name" value="tRNA_bind_EMAP-II_like"/>
    <property type="match status" value="1"/>
</dbReference>
<evidence type="ECO:0000256" key="1">
    <source>
        <dbReference type="ARBA" id="ARBA00004496"/>
    </source>
</evidence>
<dbReference type="PROSITE" id="PS50886">
    <property type="entry name" value="TRBD"/>
    <property type="match status" value="1"/>
</dbReference>
<keyword evidence="3 6" id="KW-0820">tRNA-binding</keyword>
<evidence type="ECO:0000313" key="9">
    <source>
        <dbReference type="EMBL" id="NDV35816.1"/>
    </source>
</evidence>
<proteinExistence type="predicted"/>
<sequence length="233" mass="24991">MDANSKPDPKKPEEKPTEQPAPQKDAGDGGNKAGEEGKGKGKPKGKPAEPAEGKKKQQPVPAAEKPIVFSRLDMRVGKIIQIEKHPDADSLYKEQIDLGNGEVRTVVSGLVKFIPIEQLENRLVLVLCNLKPSTMRKVKSEAMVICASNDDHTQVEIVDPPAGSQPGDRITVEGEEGEPDAPINLSDKKNAFTTALQPLLKTNADGVACFKDKPLLAPKGNLKSSTLKNAHLG</sequence>
<feature type="domain" description="TRNA-binding" evidence="8">
    <location>
        <begin position="68"/>
        <end position="171"/>
    </location>
</feature>
<evidence type="ECO:0000256" key="5">
    <source>
        <dbReference type="ARBA" id="ARBA00022917"/>
    </source>
</evidence>
<keyword evidence="4 6" id="KW-0694">RNA-binding</keyword>
<dbReference type="InterPro" id="IPR012340">
    <property type="entry name" value="NA-bd_OB-fold"/>
</dbReference>
<evidence type="ECO:0000256" key="4">
    <source>
        <dbReference type="ARBA" id="ARBA00022884"/>
    </source>
</evidence>
<feature type="region of interest" description="Disordered" evidence="7">
    <location>
        <begin position="1"/>
        <end position="66"/>
    </location>
</feature>
<dbReference type="InterPro" id="IPR051270">
    <property type="entry name" value="Tyrosine-tRNA_ligase_regulator"/>
</dbReference>
<dbReference type="FunFam" id="2.40.50.140:FF:000047">
    <property type="entry name" value="tyrosine--tRNA ligase, cytoplasmic isoform X2"/>
    <property type="match status" value="1"/>
</dbReference>
<dbReference type="Gene3D" id="2.40.50.140">
    <property type="entry name" value="Nucleic acid-binding proteins"/>
    <property type="match status" value="1"/>
</dbReference>
<dbReference type="GO" id="GO:0005737">
    <property type="term" value="C:cytoplasm"/>
    <property type="evidence" value="ECO:0007669"/>
    <property type="project" value="UniProtKB-SubCell"/>
</dbReference>
<evidence type="ECO:0000256" key="7">
    <source>
        <dbReference type="SAM" id="MobiDB-lite"/>
    </source>
</evidence>
<evidence type="ECO:0000256" key="6">
    <source>
        <dbReference type="PROSITE-ProRule" id="PRU00209"/>
    </source>
</evidence>
<dbReference type="EMBL" id="GIBP01006847">
    <property type="protein sequence ID" value="NDV35816.1"/>
    <property type="molecule type" value="Transcribed_RNA"/>
</dbReference>
<evidence type="ECO:0000256" key="3">
    <source>
        <dbReference type="ARBA" id="ARBA00022555"/>
    </source>
</evidence>
<dbReference type="AlphaFoldDB" id="A0A6B2LFJ9"/>
<comment type="subcellular location">
    <subcellularLocation>
        <location evidence="1">Cytoplasm</location>
    </subcellularLocation>
</comment>
<organism evidence="9">
    <name type="scientific">Arcella intermedia</name>
    <dbReference type="NCBI Taxonomy" id="1963864"/>
    <lineage>
        <taxon>Eukaryota</taxon>
        <taxon>Amoebozoa</taxon>
        <taxon>Tubulinea</taxon>
        <taxon>Elardia</taxon>
        <taxon>Arcellinida</taxon>
        <taxon>Sphaerothecina</taxon>
        <taxon>Arcellidae</taxon>
        <taxon>Arcella</taxon>
    </lineage>
</organism>
<keyword evidence="5" id="KW-0648">Protein biosynthesis</keyword>
<accession>A0A6B2LFJ9</accession>